<dbReference type="Proteomes" id="UP000283269">
    <property type="component" value="Unassembled WGS sequence"/>
</dbReference>
<reference evidence="1 2" key="1">
    <citation type="journal article" date="2018" name="Evol. Lett.">
        <title>Horizontal gene cluster transfer increased hallucinogenic mushroom diversity.</title>
        <authorList>
            <person name="Reynolds H.T."/>
            <person name="Vijayakumar V."/>
            <person name="Gluck-Thaler E."/>
            <person name="Korotkin H.B."/>
            <person name="Matheny P.B."/>
            <person name="Slot J.C."/>
        </authorList>
    </citation>
    <scope>NUCLEOTIDE SEQUENCE [LARGE SCALE GENOMIC DNA]</scope>
    <source>
        <strain evidence="1 2">2631</strain>
    </source>
</reference>
<gene>
    <name evidence="1" type="ORF">CVT25_008508</name>
</gene>
<dbReference type="InParanoid" id="A0A409XNR6"/>
<evidence type="ECO:0008006" key="3">
    <source>
        <dbReference type="Google" id="ProtNLM"/>
    </source>
</evidence>
<comment type="caution">
    <text evidence="1">The sequence shown here is derived from an EMBL/GenBank/DDBJ whole genome shotgun (WGS) entry which is preliminary data.</text>
</comment>
<dbReference type="AlphaFoldDB" id="A0A409XNR6"/>
<dbReference type="Gene3D" id="3.60.10.10">
    <property type="entry name" value="Endonuclease/exonuclease/phosphatase"/>
    <property type="match status" value="1"/>
</dbReference>
<dbReference type="InterPro" id="IPR036691">
    <property type="entry name" value="Endo/exonu/phosph_ase_sf"/>
</dbReference>
<name>A0A409XNR6_PSICY</name>
<dbReference type="SUPFAM" id="SSF56219">
    <property type="entry name" value="DNase I-like"/>
    <property type="match status" value="1"/>
</dbReference>
<proteinExistence type="predicted"/>
<sequence length="251" mass="28150">MSILACSGVTGLILSGLLRNIIRMSQTVQDLPVRILSFNCAKSSLSTETILKNIVLTYNIVFIQEPPWRFVHTAPSTYHKSGNDIIGLPLHPLWLPMVHTPEPNTCPRVMVYVSNHLKEFCLSMCCNLIDYHDVLTLSLFTNGQSYILMNTYSDNTHMAALLFAEEAASLLPSTEGNFNIHFQKWNEGHCGHPGVATQLLNTASELGLQWAPFVNLGPIFYLFKKNKNHQFVYWCTKAVQLLSTNAQSGSY</sequence>
<organism evidence="1 2">
    <name type="scientific">Psilocybe cyanescens</name>
    <dbReference type="NCBI Taxonomy" id="93625"/>
    <lineage>
        <taxon>Eukaryota</taxon>
        <taxon>Fungi</taxon>
        <taxon>Dikarya</taxon>
        <taxon>Basidiomycota</taxon>
        <taxon>Agaricomycotina</taxon>
        <taxon>Agaricomycetes</taxon>
        <taxon>Agaricomycetidae</taxon>
        <taxon>Agaricales</taxon>
        <taxon>Agaricineae</taxon>
        <taxon>Strophariaceae</taxon>
        <taxon>Psilocybe</taxon>
    </lineage>
</organism>
<dbReference type="EMBL" id="NHYD01001055">
    <property type="protein sequence ID" value="PPQ92326.1"/>
    <property type="molecule type" value="Genomic_DNA"/>
</dbReference>
<keyword evidence="2" id="KW-1185">Reference proteome</keyword>
<accession>A0A409XNR6</accession>
<protein>
    <recommendedName>
        <fullName evidence="3">Endonuclease/exonuclease/phosphatase domain-containing protein</fullName>
    </recommendedName>
</protein>
<evidence type="ECO:0000313" key="2">
    <source>
        <dbReference type="Proteomes" id="UP000283269"/>
    </source>
</evidence>
<evidence type="ECO:0000313" key="1">
    <source>
        <dbReference type="EMBL" id="PPQ92326.1"/>
    </source>
</evidence>